<feature type="domain" description="Helicase-associated" evidence="2">
    <location>
        <begin position="274"/>
        <end position="340"/>
    </location>
</feature>
<feature type="region of interest" description="Disordered" evidence="1">
    <location>
        <begin position="222"/>
        <end position="252"/>
    </location>
</feature>
<feature type="compositionally biased region" description="Low complexity" evidence="1">
    <location>
        <begin position="52"/>
        <end position="63"/>
    </location>
</feature>
<sequence length="456" mass="52686">MSTGTMFLPSISSSDSPICHWPCDVVSSSFTSPARQTYRNRSRPMEGQDITASSSSSASSPASLHNHSLAEGHRYEEKSPDNQEEDRKPMAIAKCMSDHTSPSFEMRMTFSEDCDDDHRAFHTASALGILDGDHIGIGIIPHAPEFLLQTYQHFAAPPEYESYPNTQAEEEKEEIEQQKMHEELQEAFYMDHPANTQADYTSDKTKAVKVWRRSSRVKAAKVVRSRKSPAKFKSPRKSAGRHMKEEPAEVPPEIKPTEREMNSAVNRRQQEALQQWYGKLNELNQFRIAKGHCNVPQQYPPNPQLGIWVNKQRMEKKFMDDGEKSSMTEDRKRQLEMIGFTWAKRKGDYSWNEKFRELEEFKRMNGHVDVPTKYEENKALGRWVSTQRSQYKLFMQGQRSHMTQERLDELVAIGFKFDMTTAPPKPASRRGRSRYIEEEEDDDDDDDYESDEAYSV</sequence>
<gene>
    <name evidence="3" type="ORF">FisN_22Hh110</name>
</gene>
<protein>
    <recommendedName>
        <fullName evidence="2">Helicase-associated domain-containing protein</fullName>
    </recommendedName>
</protein>
<comment type="caution">
    <text evidence="3">The sequence shown here is derived from an EMBL/GenBank/DDBJ whole genome shotgun (WGS) entry which is preliminary data.</text>
</comment>
<dbReference type="PANTHER" id="PTHR33418:SF1">
    <property type="entry name" value="HELICASE-ASSOCIATED DOMAIN-CONTAINING PROTEIN"/>
    <property type="match status" value="1"/>
</dbReference>
<feature type="compositionally biased region" description="Basic and acidic residues" evidence="1">
    <location>
        <begin position="68"/>
        <end position="87"/>
    </location>
</feature>
<feature type="compositionally biased region" description="Basic residues" evidence="1">
    <location>
        <begin position="222"/>
        <end position="241"/>
    </location>
</feature>
<keyword evidence="4" id="KW-1185">Reference proteome</keyword>
<evidence type="ECO:0000256" key="1">
    <source>
        <dbReference type="SAM" id="MobiDB-lite"/>
    </source>
</evidence>
<name>A0A1Z5JQA7_FISSO</name>
<dbReference type="PANTHER" id="PTHR33418">
    <property type="entry name" value="HELICASE-ASSOCIATED"/>
    <property type="match status" value="1"/>
</dbReference>
<evidence type="ECO:0000313" key="3">
    <source>
        <dbReference type="EMBL" id="GAX16032.1"/>
    </source>
</evidence>
<feature type="region of interest" description="Disordered" evidence="1">
    <location>
        <begin position="31"/>
        <end position="87"/>
    </location>
</feature>
<organism evidence="3 4">
    <name type="scientific">Fistulifera solaris</name>
    <name type="common">Oleaginous diatom</name>
    <dbReference type="NCBI Taxonomy" id="1519565"/>
    <lineage>
        <taxon>Eukaryota</taxon>
        <taxon>Sar</taxon>
        <taxon>Stramenopiles</taxon>
        <taxon>Ochrophyta</taxon>
        <taxon>Bacillariophyta</taxon>
        <taxon>Bacillariophyceae</taxon>
        <taxon>Bacillariophycidae</taxon>
        <taxon>Naviculales</taxon>
        <taxon>Naviculaceae</taxon>
        <taxon>Fistulifera</taxon>
    </lineage>
</organism>
<feature type="region of interest" description="Disordered" evidence="1">
    <location>
        <begin position="418"/>
        <end position="456"/>
    </location>
</feature>
<dbReference type="InterPro" id="IPR005114">
    <property type="entry name" value="Helicase_assoc"/>
</dbReference>
<dbReference type="Proteomes" id="UP000198406">
    <property type="component" value="Unassembled WGS sequence"/>
</dbReference>
<dbReference type="EMBL" id="BDSP01000100">
    <property type="protein sequence ID" value="GAX16032.1"/>
    <property type="molecule type" value="Genomic_DNA"/>
</dbReference>
<accession>A0A1Z5JQA7</accession>
<dbReference type="OrthoDB" id="48082at2759"/>
<reference evidence="3 4" key="1">
    <citation type="journal article" date="2015" name="Plant Cell">
        <title>Oil accumulation by the oleaginous diatom Fistulifera solaris as revealed by the genome and transcriptome.</title>
        <authorList>
            <person name="Tanaka T."/>
            <person name="Maeda Y."/>
            <person name="Veluchamy A."/>
            <person name="Tanaka M."/>
            <person name="Abida H."/>
            <person name="Marechal E."/>
            <person name="Bowler C."/>
            <person name="Muto M."/>
            <person name="Sunaga Y."/>
            <person name="Tanaka M."/>
            <person name="Yoshino T."/>
            <person name="Taniguchi T."/>
            <person name="Fukuda Y."/>
            <person name="Nemoto M."/>
            <person name="Matsumoto M."/>
            <person name="Wong P.S."/>
            <person name="Aburatani S."/>
            <person name="Fujibuchi W."/>
        </authorList>
    </citation>
    <scope>NUCLEOTIDE SEQUENCE [LARGE SCALE GENOMIC DNA]</scope>
    <source>
        <strain evidence="3 4">JPCC DA0580</strain>
    </source>
</reference>
<dbReference type="InParanoid" id="A0A1Z5JQA7"/>
<feature type="compositionally biased region" description="Acidic residues" evidence="1">
    <location>
        <begin position="437"/>
        <end position="456"/>
    </location>
</feature>
<dbReference type="Pfam" id="PF03457">
    <property type="entry name" value="HA"/>
    <property type="match status" value="2"/>
</dbReference>
<evidence type="ECO:0000259" key="2">
    <source>
        <dbReference type="Pfam" id="PF03457"/>
    </source>
</evidence>
<proteinExistence type="predicted"/>
<dbReference type="Gene3D" id="6.10.140.530">
    <property type="match status" value="2"/>
</dbReference>
<evidence type="ECO:0000313" key="4">
    <source>
        <dbReference type="Proteomes" id="UP000198406"/>
    </source>
</evidence>
<dbReference type="AlphaFoldDB" id="A0A1Z5JQA7"/>
<feature type="domain" description="Helicase-associated" evidence="2">
    <location>
        <begin position="348"/>
        <end position="415"/>
    </location>
</feature>